<feature type="domain" description="Histidine kinase/HSP90-like ATPase" evidence="6">
    <location>
        <begin position="13"/>
        <end position="143"/>
    </location>
</feature>
<protein>
    <submittedName>
        <fullName evidence="7">Serine/threonine-protein kinase RsbW</fullName>
    </submittedName>
</protein>
<dbReference type="Proteomes" id="UP000184476">
    <property type="component" value="Unassembled WGS sequence"/>
</dbReference>
<evidence type="ECO:0000256" key="3">
    <source>
        <dbReference type="ARBA" id="ARBA00022741"/>
    </source>
</evidence>
<dbReference type="InterPro" id="IPR010193">
    <property type="entry name" value="RsbW"/>
</dbReference>
<keyword evidence="8" id="KW-1185">Reference proteome</keyword>
<dbReference type="STRING" id="112248.SAMN05444392_106158"/>
<organism evidence="7 8">
    <name type="scientific">Seinonella peptonophila</name>
    <dbReference type="NCBI Taxonomy" id="112248"/>
    <lineage>
        <taxon>Bacteria</taxon>
        <taxon>Bacillati</taxon>
        <taxon>Bacillota</taxon>
        <taxon>Bacilli</taxon>
        <taxon>Bacillales</taxon>
        <taxon>Thermoactinomycetaceae</taxon>
        <taxon>Seinonella</taxon>
    </lineage>
</organism>
<dbReference type="Gene3D" id="3.30.565.10">
    <property type="entry name" value="Histidine kinase-like ATPase, C-terminal domain"/>
    <property type="match status" value="1"/>
</dbReference>
<dbReference type="AlphaFoldDB" id="A0A1M4YC39"/>
<evidence type="ECO:0000256" key="4">
    <source>
        <dbReference type="ARBA" id="ARBA00022777"/>
    </source>
</evidence>
<dbReference type="NCBIfam" id="TIGR01924">
    <property type="entry name" value="rsbW_low_gc"/>
    <property type="match status" value="1"/>
</dbReference>
<dbReference type="EMBL" id="FQVL01000006">
    <property type="protein sequence ID" value="SHF03300.1"/>
    <property type="molecule type" value="Genomic_DNA"/>
</dbReference>
<gene>
    <name evidence="7" type="ORF">SAMN05444392_106158</name>
</gene>
<dbReference type="GO" id="GO:0016989">
    <property type="term" value="F:sigma factor antagonist activity"/>
    <property type="evidence" value="ECO:0007669"/>
    <property type="project" value="InterPro"/>
</dbReference>
<dbReference type="OrthoDB" id="9798941at2"/>
<evidence type="ECO:0000256" key="1">
    <source>
        <dbReference type="ARBA" id="ARBA00022527"/>
    </source>
</evidence>
<dbReference type="SUPFAM" id="SSF55874">
    <property type="entry name" value="ATPase domain of HSP90 chaperone/DNA topoisomerase II/histidine kinase"/>
    <property type="match status" value="1"/>
</dbReference>
<keyword evidence="4 7" id="KW-0418">Kinase</keyword>
<sequence>MNDQPIDLVSITIPAKPDYVGIARLTVSGIGTRMGFSYDDIEDIKLAVSEACTNVVDHAYMDGMGEIDLSYSIYPNRLVIDVVDRGNSFNVEEVMARTGPISVEPTMNTVRERGLGIYLMQTLMDQVDIKGDMIDGVMVTMIKYIQKDEVESHVESSKPYSASQ</sequence>
<dbReference type="CDD" id="cd16936">
    <property type="entry name" value="HATPase_RsbW-like"/>
    <property type="match status" value="1"/>
</dbReference>
<dbReference type="Pfam" id="PF13581">
    <property type="entry name" value="HATPase_c_2"/>
    <property type="match status" value="1"/>
</dbReference>
<keyword evidence="5" id="KW-0067">ATP-binding</keyword>
<dbReference type="RefSeq" id="WP_073154979.1">
    <property type="nucleotide sequence ID" value="NZ_FQVL01000006.1"/>
</dbReference>
<reference evidence="7 8" key="1">
    <citation type="submission" date="2016-11" db="EMBL/GenBank/DDBJ databases">
        <authorList>
            <person name="Jaros S."/>
            <person name="Januszkiewicz K."/>
            <person name="Wedrychowicz H."/>
        </authorList>
    </citation>
    <scope>NUCLEOTIDE SEQUENCE [LARGE SCALE GENOMIC DNA]</scope>
    <source>
        <strain evidence="7 8">DSM 44666</strain>
    </source>
</reference>
<evidence type="ECO:0000259" key="6">
    <source>
        <dbReference type="Pfam" id="PF13581"/>
    </source>
</evidence>
<dbReference type="InterPro" id="IPR003594">
    <property type="entry name" value="HATPase_dom"/>
</dbReference>
<evidence type="ECO:0000256" key="2">
    <source>
        <dbReference type="ARBA" id="ARBA00022679"/>
    </source>
</evidence>
<keyword evidence="3" id="KW-0547">Nucleotide-binding</keyword>
<evidence type="ECO:0000256" key="5">
    <source>
        <dbReference type="ARBA" id="ARBA00022840"/>
    </source>
</evidence>
<evidence type="ECO:0000313" key="7">
    <source>
        <dbReference type="EMBL" id="SHF03300.1"/>
    </source>
</evidence>
<keyword evidence="1" id="KW-0723">Serine/threonine-protein kinase</keyword>
<dbReference type="NCBIfam" id="NF003144">
    <property type="entry name" value="PRK04069.1"/>
    <property type="match status" value="1"/>
</dbReference>
<dbReference type="GO" id="GO:0004674">
    <property type="term" value="F:protein serine/threonine kinase activity"/>
    <property type="evidence" value="ECO:0007669"/>
    <property type="project" value="UniProtKB-KW"/>
</dbReference>
<name>A0A1M4YC39_9BACL</name>
<accession>A0A1M4YC39</accession>
<dbReference type="InterPro" id="IPR036890">
    <property type="entry name" value="HATPase_C_sf"/>
</dbReference>
<keyword evidence="2" id="KW-0808">Transferase</keyword>
<evidence type="ECO:0000313" key="8">
    <source>
        <dbReference type="Proteomes" id="UP000184476"/>
    </source>
</evidence>
<dbReference type="PANTHER" id="PTHR35526:SF9">
    <property type="entry name" value="SERINE-PROTEIN KINASE RSBW"/>
    <property type="match status" value="1"/>
</dbReference>
<dbReference type="GO" id="GO:0005524">
    <property type="term" value="F:ATP binding"/>
    <property type="evidence" value="ECO:0007669"/>
    <property type="project" value="UniProtKB-KW"/>
</dbReference>
<proteinExistence type="predicted"/>
<dbReference type="PANTHER" id="PTHR35526">
    <property type="entry name" value="ANTI-SIGMA-F FACTOR RSBW-RELATED"/>
    <property type="match status" value="1"/>
</dbReference>
<dbReference type="InterPro" id="IPR050267">
    <property type="entry name" value="Anti-sigma-factor_SerPK"/>
</dbReference>